<organism evidence="3 4">
    <name type="scientific">Bradyrhizobium manausense</name>
    <dbReference type="NCBI Taxonomy" id="989370"/>
    <lineage>
        <taxon>Bacteria</taxon>
        <taxon>Pseudomonadati</taxon>
        <taxon>Pseudomonadota</taxon>
        <taxon>Alphaproteobacteria</taxon>
        <taxon>Hyphomicrobiales</taxon>
        <taxon>Nitrobacteraceae</taxon>
        <taxon>Bradyrhizobium</taxon>
    </lineage>
</organism>
<dbReference type="GO" id="GO:0016878">
    <property type="term" value="F:acid-thiol ligase activity"/>
    <property type="evidence" value="ECO:0007669"/>
    <property type="project" value="UniProtKB-ARBA"/>
</dbReference>
<comment type="caution">
    <text evidence="3">The sequence shown here is derived from an EMBL/GenBank/DDBJ whole genome shotgun (WGS) entry which is preliminary data.</text>
</comment>
<dbReference type="Proteomes" id="UP000051936">
    <property type="component" value="Unassembled WGS sequence"/>
</dbReference>
<gene>
    <name evidence="3" type="ORF">AOQ71_20180</name>
</gene>
<dbReference type="STRING" id="989370.AOQ71_20180"/>
<dbReference type="Gene3D" id="3.40.50.12780">
    <property type="entry name" value="N-terminal domain of ligase-like"/>
    <property type="match status" value="1"/>
</dbReference>
<dbReference type="InterPro" id="IPR025110">
    <property type="entry name" value="AMP-bd_C"/>
</dbReference>
<evidence type="ECO:0000259" key="1">
    <source>
        <dbReference type="Pfam" id="PF00501"/>
    </source>
</evidence>
<dbReference type="InterPro" id="IPR000873">
    <property type="entry name" value="AMP-dep_synth/lig_dom"/>
</dbReference>
<dbReference type="InterPro" id="IPR020845">
    <property type="entry name" value="AMP-binding_CS"/>
</dbReference>
<keyword evidence="4" id="KW-1185">Reference proteome</keyword>
<feature type="domain" description="AMP-dependent synthetase/ligase" evidence="1">
    <location>
        <begin position="12"/>
        <end position="365"/>
    </location>
</feature>
<dbReference type="InterPro" id="IPR042099">
    <property type="entry name" value="ANL_N_sf"/>
</dbReference>
<reference evidence="3 4" key="1">
    <citation type="submission" date="2015-09" db="EMBL/GenBank/DDBJ databases">
        <title>Draft Genome Sequence of Bradyrhizobium manausense Strain BR 3351T, a Novel Symbiotic Nitrogen-Fixing Alphaproteobacterium Isolated from Brazilian Amazon Rain Forest.</title>
        <authorList>
            <person name="De Araujo J.L."/>
            <person name="Zilli J.E."/>
        </authorList>
    </citation>
    <scope>NUCLEOTIDE SEQUENCE [LARGE SCALE GENOMIC DNA]</scope>
    <source>
        <strain evidence="3 4">BR3351</strain>
    </source>
</reference>
<accession>A0A0R3DJH1</accession>
<evidence type="ECO:0000259" key="2">
    <source>
        <dbReference type="Pfam" id="PF13193"/>
    </source>
</evidence>
<protein>
    <submittedName>
        <fullName evidence="3">AMP-dependent synthetase</fullName>
    </submittedName>
</protein>
<dbReference type="RefSeq" id="WP_057749835.1">
    <property type="nucleotide sequence ID" value="NZ_LJYG01000086.1"/>
</dbReference>
<dbReference type="PROSITE" id="PS00455">
    <property type="entry name" value="AMP_BINDING"/>
    <property type="match status" value="1"/>
</dbReference>
<evidence type="ECO:0000313" key="4">
    <source>
        <dbReference type="Proteomes" id="UP000051936"/>
    </source>
</evidence>
<dbReference type="AlphaFoldDB" id="A0A0R3DJH1"/>
<dbReference type="EMBL" id="LJYG01000086">
    <property type="protein sequence ID" value="KRQ09991.1"/>
    <property type="molecule type" value="Genomic_DNA"/>
</dbReference>
<dbReference type="InterPro" id="IPR045851">
    <property type="entry name" value="AMP-bd_C_sf"/>
</dbReference>
<dbReference type="Gene3D" id="3.30.300.30">
    <property type="match status" value="1"/>
</dbReference>
<feature type="domain" description="AMP-binding enzyme C-terminal" evidence="2">
    <location>
        <begin position="415"/>
        <end position="488"/>
    </location>
</feature>
<dbReference type="PANTHER" id="PTHR43767">
    <property type="entry name" value="LONG-CHAIN-FATTY-ACID--COA LIGASE"/>
    <property type="match status" value="1"/>
</dbReference>
<proteinExistence type="predicted"/>
<dbReference type="OrthoDB" id="7315605at2"/>
<dbReference type="Pfam" id="PF13193">
    <property type="entry name" value="AMP-binding_C"/>
    <property type="match status" value="1"/>
</dbReference>
<dbReference type="SUPFAM" id="SSF56801">
    <property type="entry name" value="Acetyl-CoA synthetase-like"/>
    <property type="match status" value="1"/>
</dbReference>
<sequence length="515" mass="56608">MVESLKGFITDFNEKADQNPAQIFAKFNGEAITFATLKKHSATFAAHLRLRGLQPGDRVAVMMRNSRLSLAVIFGIARAGAVWVPVNAQQKGEGLRYILDHSEPSLLVCDREFLSTIVGCRAKISSDALITIGEPHDERSLERVLQKEFSFADARLEAEDLFAIMYTSGTTGRPKGVLVTHGMLRLAGEAARILTAMKPGDVFFVWEPLFHIGGAQLITLPIIEDVTLAMIDRFSASSFWSQVRSAGATHIHYLGGILQILLKQPASDLDLQHSVRIAWGGGCPKDVWPKFRDRFGVEIRECYGMTEASSITTCNIEGVVGSVGKPMPWYTIDLIDESGNPAAPGSRGEIVVRSSLDGALFKGYFGNQDATDKALVAGALRTGDSGTLDTEGNLWFHGRITDSVRCKGENVSAWEVEHVAASHPAVEDCAMIGVTADVGEQDIKLFVKAKKGKSIEPERLSGWLSERLASYQNPRYIEFVSEFERTPSQRIMKHLLPKDLDNCWDRVAARQSARL</sequence>
<dbReference type="PANTHER" id="PTHR43767:SF1">
    <property type="entry name" value="NONRIBOSOMAL PEPTIDE SYNTHASE PES1 (EUROFUNG)-RELATED"/>
    <property type="match status" value="1"/>
</dbReference>
<dbReference type="InterPro" id="IPR050237">
    <property type="entry name" value="ATP-dep_AMP-bd_enzyme"/>
</dbReference>
<evidence type="ECO:0000313" key="3">
    <source>
        <dbReference type="EMBL" id="KRQ09991.1"/>
    </source>
</evidence>
<name>A0A0R3DJH1_9BRAD</name>
<dbReference type="Pfam" id="PF00501">
    <property type="entry name" value="AMP-binding"/>
    <property type="match status" value="1"/>
</dbReference>